<dbReference type="EMBL" id="QNRO01000007">
    <property type="protein sequence ID" value="RBP30592.1"/>
    <property type="molecule type" value="Genomic_DNA"/>
</dbReference>
<reference evidence="1 2" key="1">
    <citation type="submission" date="2018-06" db="EMBL/GenBank/DDBJ databases">
        <title>Freshwater and sediment microbial communities from various areas in North America, analyzing microbe dynamics in response to fracking.</title>
        <authorList>
            <person name="Lamendella R."/>
        </authorList>
    </citation>
    <scope>NUCLEOTIDE SEQUENCE [LARGE SCALE GENOMIC DNA]</scope>
    <source>
        <strain evidence="1 2">114J</strain>
    </source>
</reference>
<evidence type="ECO:0000313" key="2">
    <source>
        <dbReference type="Proteomes" id="UP000252995"/>
    </source>
</evidence>
<gene>
    <name evidence="1" type="ORF">DET50_1076</name>
</gene>
<protein>
    <submittedName>
        <fullName evidence="1">Uncharacterized protein</fullName>
    </submittedName>
</protein>
<dbReference type="RefSeq" id="WP_113862364.1">
    <property type="nucleotide sequence ID" value="NZ_QNRO01000007.1"/>
</dbReference>
<accession>A0A366GU50</accession>
<dbReference type="Proteomes" id="UP000252995">
    <property type="component" value="Unassembled WGS sequence"/>
</dbReference>
<organism evidence="1 2">
    <name type="scientific">Marinobacter pelagius</name>
    <dbReference type="NCBI Taxonomy" id="379482"/>
    <lineage>
        <taxon>Bacteria</taxon>
        <taxon>Pseudomonadati</taxon>
        <taxon>Pseudomonadota</taxon>
        <taxon>Gammaproteobacteria</taxon>
        <taxon>Pseudomonadales</taxon>
        <taxon>Marinobacteraceae</taxon>
        <taxon>Marinobacter</taxon>
    </lineage>
</organism>
<dbReference type="AlphaFoldDB" id="A0A366GU50"/>
<sequence length="91" mass="10263">MVSVIQKQFVVSDWFDRIEIVEGRFISEAVSKFLGSPVATAVDRNEAIAFACELTDEVKKIVFSKYPRQKQSDALEALPGTRYYIKASNKS</sequence>
<evidence type="ECO:0000313" key="1">
    <source>
        <dbReference type="EMBL" id="RBP30592.1"/>
    </source>
</evidence>
<comment type="caution">
    <text evidence="1">The sequence shown here is derived from an EMBL/GenBank/DDBJ whole genome shotgun (WGS) entry which is preliminary data.</text>
</comment>
<proteinExistence type="predicted"/>
<name>A0A366GU50_9GAMM</name>